<proteinExistence type="predicted"/>
<keyword evidence="2" id="KW-1185">Reference proteome</keyword>
<sequence>MSRGGVKERDKHGNVISRYHCSNKKSPLWKELFFELFTVAEHFFLPSALHGGEMEINIPSSGNAVDEVCLQTRDLFVLWARRLGRDLSCLIETLARSEGGAGL</sequence>
<accession>A0AAV4VHX6</accession>
<gene>
    <name evidence="1" type="ORF">CDAR_209211</name>
</gene>
<protein>
    <submittedName>
        <fullName evidence="1">Uncharacterized protein</fullName>
    </submittedName>
</protein>
<evidence type="ECO:0000313" key="2">
    <source>
        <dbReference type="Proteomes" id="UP001054837"/>
    </source>
</evidence>
<dbReference type="Proteomes" id="UP001054837">
    <property type="component" value="Unassembled WGS sequence"/>
</dbReference>
<dbReference type="EMBL" id="BPLQ01012987">
    <property type="protein sequence ID" value="GIY69045.1"/>
    <property type="molecule type" value="Genomic_DNA"/>
</dbReference>
<name>A0AAV4VHX6_9ARAC</name>
<organism evidence="1 2">
    <name type="scientific">Caerostris darwini</name>
    <dbReference type="NCBI Taxonomy" id="1538125"/>
    <lineage>
        <taxon>Eukaryota</taxon>
        <taxon>Metazoa</taxon>
        <taxon>Ecdysozoa</taxon>
        <taxon>Arthropoda</taxon>
        <taxon>Chelicerata</taxon>
        <taxon>Arachnida</taxon>
        <taxon>Araneae</taxon>
        <taxon>Araneomorphae</taxon>
        <taxon>Entelegynae</taxon>
        <taxon>Araneoidea</taxon>
        <taxon>Araneidae</taxon>
        <taxon>Caerostris</taxon>
    </lineage>
</organism>
<reference evidence="1 2" key="1">
    <citation type="submission" date="2021-06" db="EMBL/GenBank/DDBJ databases">
        <title>Caerostris darwini draft genome.</title>
        <authorList>
            <person name="Kono N."/>
            <person name="Arakawa K."/>
        </authorList>
    </citation>
    <scope>NUCLEOTIDE SEQUENCE [LARGE SCALE GENOMIC DNA]</scope>
</reference>
<evidence type="ECO:0000313" key="1">
    <source>
        <dbReference type="EMBL" id="GIY69045.1"/>
    </source>
</evidence>
<comment type="caution">
    <text evidence="1">The sequence shown here is derived from an EMBL/GenBank/DDBJ whole genome shotgun (WGS) entry which is preliminary data.</text>
</comment>
<dbReference type="AlphaFoldDB" id="A0AAV4VHX6"/>